<dbReference type="InterPro" id="IPR020846">
    <property type="entry name" value="MFS_dom"/>
</dbReference>
<dbReference type="InterPro" id="IPR005829">
    <property type="entry name" value="Sugar_transporter_CS"/>
</dbReference>
<dbReference type="PANTHER" id="PTHR43045">
    <property type="entry name" value="SHIKIMATE TRANSPORTER"/>
    <property type="match status" value="1"/>
</dbReference>
<dbReference type="PROSITE" id="PS00217">
    <property type="entry name" value="SUGAR_TRANSPORT_2"/>
    <property type="match status" value="1"/>
</dbReference>
<dbReference type="STRING" id="471856.Jden_1617"/>
<feature type="transmembrane region" description="Helical" evidence="8">
    <location>
        <begin position="310"/>
        <end position="326"/>
    </location>
</feature>
<feature type="transmembrane region" description="Helical" evidence="8">
    <location>
        <begin position="124"/>
        <end position="144"/>
    </location>
</feature>
<evidence type="ECO:0000313" key="10">
    <source>
        <dbReference type="EMBL" id="ACV09265.1"/>
    </source>
</evidence>
<dbReference type="KEGG" id="jde:Jden_1617"/>
<evidence type="ECO:0000313" key="11">
    <source>
        <dbReference type="Proteomes" id="UP000000628"/>
    </source>
</evidence>
<feature type="transmembrane region" description="Helical" evidence="8">
    <location>
        <begin position="400"/>
        <end position="418"/>
    </location>
</feature>
<feature type="domain" description="Major facilitator superfamily (MFS) profile" evidence="9">
    <location>
        <begin position="31"/>
        <end position="452"/>
    </location>
</feature>
<feature type="compositionally biased region" description="Polar residues" evidence="7">
    <location>
        <begin position="1"/>
        <end position="25"/>
    </location>
</feature>
<dbReference type="HOGENOM" id="CLU_001265_39_5_11"/>
<dbReference type="Proteomes" id="UP000000628">
    <property type="component" value="Chromosome"/>
</dbReference>
<dbReference type="EMBL" id="CP001706">
    <property type="protein sequence ID" value="ACV09265.1"/>
    <property type="molecule type" value="Genomic_DNA"/>
</dbReference>
<feature type="transmembrane region" description="Helical" evidence="8">
    <location>
        <begin position="363"/>
        <end position="388"/>
    </location>
</feature>
<evidence type="ECO:0000256" key="8">
    <source>
        <dbReference type="SAM" id="Phobius"/>
    </source>
</evidence>
<dbReference type="AlphaFoldDB" id="C7R5J2"/>
<dbReference type="GO" id="GO:0005886">
    <property type="term" value="C:plasma membrane"/>
    <property type="evidence" value="ECO:0007669"/>
    <property type="project" value="UniProtKB-SubCell"/>
</dbReference>
<feature type="transmembrane region" description="Helical" evidence="8">
    <location>
        <begin position="165"/>
        <end position="188"/>
    </location>
</feature>
<proteinExistence type="predicted"/>
<keyword evidence="5 8" id="KW-1133">Transmembrane helix</keyword>
<dbReference type="SUPFAM" id="SSF103473">
    <property type="entry name" value="MFS general substrate transporter"/>
    <property type="match status" value="1"/>
</dbReference>
<feature type="region of interest" description="Disordered" evidence="7">
    <location>
        <begin position="1"/>
        <end position="27"/>
    </location>
</feature>
<protein>
    <submittedName>
        <fullName evidence="10">Major facilitator superfamily MFS_1</fullName>
    </submittedName>
</protein>
<evidence type="ECO:0000256" key="7">
    <source>
        <dbReference type="SAM" id="MobiDB-lite"/>
    </source>
</evidence>
<organism evidence="10 11">
    <name type="scientific">Jonesia denitrificans (strain ATCC 14870 / DSM 20603 / BCRC 15368 / CIP 55.134 / JCM 11481 / NBRC 15587 / NCTC 10816 / Prevot 55134)</name>
    <name type="common">Listeria denitrificans</name>
    <dbReference type="NCBI Taxonomy" id="471856"/>
    <lineage>
        <taxon>Bacteria</taxon>
        <taxon>Bacillati</taxon>
        <taxon>Actinomycetota</taxon>
        <taxon>Actinomycetes</taxon>
        <taxon>Micrococcales</taxon>
        <taxon>Jonesiaceae</taxon>
        <taxon>Jonesia</taxon>
    </lineage>
</organism>
<dbReference type="GO" id="GO:0022857">
    <property type="term" value="F:transmembrane transporter activity"/>
    <property type="evidence" value="ECO:0007669"/>
    <property type="project" value="InterPro"/>
</dbReference>
<dbReference type="InterPro" id="IPR011701">
    <property type="entry name" value="MFS"/>
</dbReference>
<dbReference type="PROSITE" id="PS50850">
    <property type="entry name" value="MFS"/>
    <property type="match status" value="1"/>
</dbReference>
<dbReference type="Gene3D" id="1.20.1250.20">
    <property type="entry name" value="MFS general substrate transporter like domains"/>
    <property type="match status" value="2"/>
</dbReference>
<dbReference type="InterPro" id="IPR036259">
    <property type="entry name" value="MFS_trans_sf"/>
</dbReference>
<evidence type="ECO:0000256" key="3">
    <source>
        <dbReference type="ARBA" id="ARBA00022475"/>
    </source>
</evidence>
<feature type="transmembrane region" description="Helical" evidence="8">
    <location>
        <begin position="100"/>
        <end position="118"/>
    </location>
</feature>
<feature type="transmembrane region" description="Helical" evidence="8">
    <location>
        <begin position="200"/>
        <end position="221"/>
    </location>
</feature>
<evidence type="ECO:0000256" key="1">
    <source>
        <dbReference type="ARBA" id="ARBA00004651"/>
    </source>
</evidence>
<gene>
    <name evidence="10" type="ordered locus">Jden_1617</name>
</gene>
<accession>C7R5J2</accession>
<keyword evidence="6 8" id="KW-0472">Membrane</keyword>
<comment type="subcellular location">
    <subcellularLocation>
        <location evidence="1">Cell membrane</location>
        <topology evidence="1">Multi-pass membrane protein</topology>
    </subcellularLocation>
</comment>
<dbReference type="eggNOG" id="COG0477">
    <property type="taxonomic scope" value="Bacteria"/>
</dbReference>
<feature type="transmembrane region" description="Helical" evidence="8">
    <location>
        <begin position="338"/>
        <end position="357"/>
    </location>
</feature>
<reference evidence="10 11" key="1">
    <citation type="journal article" date="2009" name="Stand. Genomic Sci.">
        <title>Complete genome sequence of Jonesia denitrificans type strain (Prevot 55134).</title>
        <authorList>
            <person name="Pukall R."/>
            <person name="Gehrich-Schroter G."/>
            <person name="Lapidus A."/>
            <person name="Nolan M."/>
            <person name="Glavina Del Rio T."/>
            <person name="Lucas S."/>
            <person name="Chen F."/>
            <person name="Tice H."/>
            <person name="Pitluck S."/>
            <person name="Cheng J.F."/>
            <person name="Copeland A."/>
            <person name="Saunders E."/>
            <person name="Brettin T."/>
            <person name="Detter J.C."/>
            <person name="Bruce D."/>
            <person name="Goodwin L."/>
            <person name="Pati A."/>
            <person name="Ivanova N."/>
            <person name="Mavromatis K."/>
            <person name="Ovchinnikova G."/>
            <person name="Chen A."/>
            <person name="Palaniappan K."/>
            <person name="Land M."/>
            <person name="Hauser L."/>
            <person name="Chang Y.J."/>
            <person name="Jeffries C.D."/>
            <person name="Chain P."/>
            <person name="Goker M."/>
            <person name="Bristow J."/>
            <person name="Eisen J.A."/>
            <person name="Markowitz V."/>
            <person name="Hugenholtz P."/>
            <person name="Kyrpides N.C."/>
            <person name="Klenk H.P."/>
            <person name="Han C."/>
        </authorList>
    </citation>
    <scope>NUCLEOTIDE SEQUENCE [LARGE SCALE GENOMIC DNA]</scope>
    <source>
        <strain evidence="11">ATCC 14870 / DSM 20603 / BCRC 15368 / CIP 55.134 / JCM 11481 / NBRC 15587 / NCTC 10816 / Prevot 55134</strain>
    </source>
</reference>
<evidence type="ECO:0000259" key="9">
    <source>
        <dbReference type="PROSITE" id="PS50850"/>
    </source>
</evidence>
<evidence type="ECO:0000256" key="5">
    <source>
        <dbReference type="ARBA" id="ARBA00022989"/>
    </source>
</evidence>
<keyword evidence="3" id="KW-1003">Cell membrane</keyword>
<evidence type="ECO:0000256" key="6">
    <source>
        <dbReference type="ARBA" id="ARBA00023136"/>
    </source>
</evidence>
<dbReference type="PANTHER" id="PTHR43045:SF4">
    <property type="entry name" value="TRANSPORTER YDFJ-RELATED"/>
    <property type="match status" value="1"/>
</dbReference>
<dbReference type="Pfam" id="PF07690">
    <property type="entry name" value="MFS_1"/>
    <property type="match status" value="1"/>
</dbReference>
<name>C7R5J2_JONDD</name>
<evidence type="ECO:0000256" key="2">
    <source>
        <dbReference type="ARBA" id="ARBA00022448"/>
    </source>
</evidence>
<feature type="transmembrane region" description="Helical" evidence="8">
    <location>
        <begin position="430"/>
        <end position="448"/>
    </location>
</feature>
<feature type="transmembrane region" description="Helical" evidence="8">
    <location>
        <begin position="69"/>
        <end position="88"/>
    </location>
</feature>
<evidence type="ECO:0000256" key="4">
    <source>
        <dbReference type="ARBA" id="ARBA00022692"/>
    </source>
</evidence>
<keyword evidence="2" id="KW-0813">Transport</keyword>
<feature type="transmembrane region" description="Helical" evidence="8">
    <location>
        <begin position="271"/>
        <end position="290"/>
    </location>
</feature>
<sequence>MTMTVPSAAPATTNDSPQQASQQGQRPARRAIKGALAANYVDQFDIFVPVIALAPVTATLFGAENLATSAGLVFVATLIGRPLGSLLFGPWADRLGRTRISVITLAGIAATTIGIAVVPPHTSWGVWTLYTVIAMRFLGGIFLGGQYSAAIPLAMEWTPPRLRGAVSGGIMAMSPTANATIAALTLTLLTVLPKGAYAAWGWRVPFILSATLALVMMIYYLRSVVDAAPAAFPATLPDDAPTTPSARPAPAVRATDRRALVDVTVGAHRQVFVQVFTLMSGLWLLTNMAIPVVTQQLSARAELSSVDVTLIMMCGTAASAVTMLAAGHASTLMGRRRFFLTAAALIAVIAPATYLTIGRVESVGALITCVVVLQVFTVSVYGPIGAYLSERFPPHVRSTGYGVGYSVSIILPALYPYYLPTVQGWVGEQQAVAGFLALAAALIAWGSVSAPRGDGASQPLPRQPQ</sequence>
<keyword evidence="4 8" id="KW-0812">Transmembrane</keyword>
<keyword evidence="11" id="KW-1185">Reference proteome</keyword>